<accession>A0A7J8B208</accession>
<evidence type="ECO:0000313" key="2">
    <source>
        <dbReference type="EMBL" id="KAF6392551.1"/>
    </source>
</evidence>
<dbReference type="AlphaFoldDB" id="A0A7J8B208"/>
<name>A0A7J8B208_PIPKU</name>
<feature type="region of interest" description="Disordered" evidence="1">
    <location>
        <begin position="95"/>
        <end position="115"/>
    </location>
</feature>
<keyword evidence="3" id="KW-1185">Reference proteome</keyword>
<comment type="caution">
    <text evidence="2">The sequence shown here is derived from an EMBL/GenBank/DDBJ whole genome shotgun (WGS) entry which is preliminary data.</text>
</comment>
<dbReference type="Proteomes" id="UP000558488">
    <property type="component" value="Unassembled WGS sequence"/>
</dbReference>
<proteinExistence type="predicted"/>
<reference evidence="2 3" key="1">
    <citation type="journal article" date="2020" name="Nature">
        <title>Six reference-quality genomes reveal evolution of bat adaptations.</title>
        <authorList>
            <person name="Jebb D."/>
            <person name="Huang Z."/>
            <person name="Pippel M."/>
            <person name="Hughes G.M."/>
            <person name="Lavrichenko K."/>
            <person name="Devanna P."/>
            <person name="Winkler S."/>
            <person name="Jermiin L.S."/>
            <person name="Skirmuntt E.C."/>
            <person name="Katzourakis A."/>
            <person name="Burkitt-Gray L."/>
            <person name="Ray D.A."/>
            <person name="Sullivan K.A.M."/>
            <person name="Roscito J.G."/>
            <person name="Kirilenko B.M."/>
            <person name="Davalos L.M."/>
            <person name="Corthals A.P."/>
            <person name="Power M.L."/>
            <person name="Jones G."/>
            <person name="Ransome R.D."/>
            <person name="Dechmann D.K.N."/>
            <person name="Locatelli A.G."/>
            <person name="Puechmaille S.J."/>
            <person name="Fedrigo O."/>
            <person name="Jarvis E.D."/>
            <person name="Hiller M."/>
            <person name="Vernes S.C."/>
            <person name="Myers E.W."/>
            <person name="Teeling E.C."/>
        </authorList>
    </citation>
    <scope>NUCLEOTIDE SEQUENCE [LARGE SCALE GENOMIC DNA]</scope>
    <source>
        <strain evidence="2">MPipKuh1</strain>
        <tissue evidence="2">Flight muscle</tissue>
    </source>
</reference>
<sequence>MFLLISERWRGRYRNINEERDSLAGYLLPAPLSHSGAHNPGMCPDQEPNRDLLVHRSTLNRGARLAGPYLSITYLLPLEGSLRLLPARDSPALLSPRWRDGAEQSSQDGKASPSAGRLLATWSTLLPTEMASDHGWPCRQESAAPDLWSLGLFPPWEGDPLLYGLSSP</sequence>
<evidence type="ECO:0000256" key="1">
    <source>
        <dbReference type="SAM" id="MobiDB-lite"/>
    </source>
</evidence>
<gene>
    <name evidence="2" type="ORF">mPipKuh1_007752</name>
</gene>
<protein>
    <submittedName>
        <fullName evidence="2">Uncharacterized protein</fullName>
    </submittedName>
</protein>
<dbReference type="EMBL" id="JACAGB010000001">
    <property type="protein sequence ID" value="KAF6392551.1"/>
    <property type="molecule type" value="Genomic_DNA"/>
</dbReference>
<organism evidence="2 3">
    <name type="scientific">Pipistrellus kuhlii</name>
    <name type="common">Kuhl's pipistrelle</name>
    <dbReference type="NCBI Taxonomy" id="59472"/>
    <lineage>
        <taxon>Eukaryota</taxon>
        <taxon>Metazoa</taxon>
        <taxon>Chordata</taxon>
        <taxon>Craniata</taxon>
        <taxon>Vertebrata</taxon>
        <taxon>Euteleostomi</taxon>
        <taxon>Mammalia</taxon>
        <taxon>Eutheria</taxon>
        <taxon>Laurasiatheria</taxon>
        <taxon>Chiroptera</taxon>
        <taxon>Yangochiroptera</taxon>
        <taxon>Vespertilionidae</taxon>
        <taxon>Pipistrellus</taxon>
    </lineage>
</organism>
<evidence type="ECO:0000313" key="3">
    <source>
        <dbReference type="Proteomes" id="UP000558488"/>
    </source>
</evidence>